<evidence type="ECO:0000256" key="1">
    <source>
        <dbReference type="ARBA" id="ARBA00004651"/>
    </source>
</evidence>
<evidence type="ECO:0000256" key="5">
    <source>
        <dbReference type="ARBA" id="ARBA00022989"/>
    </source>
</evidence>
<dbReference type="STRING" id="1844972.A7K91_21180"/>
<keyword evidence="10" id="KW-1185">Reference proteome</keyword>
<evidence type="ECO:0000256" key="6">
    <source>
        <dbReference type="ARBA" id="ARBA00023136"/>
    </source>
</evidence>
<evidence type="ECO:0000313" key="9">
    <source>
        <dbReference type="EMBL" id="OBR68398.1"/>
    </source>
</evidence>
<evidence type="ECO:0000256" key="2">
    <source>
        <dbReference type="ARBA" id="ARBA00022448"/>
    </source>
</evidence>
<keyword evidence="6 7" id="KW-0472">Membrane</keyword>
<comment type="subcellular location">
    <subcellularLocation>
        <location evidence="1 7">Cell membrane</location>
        <topology evidence="1 7">Multi-pass membrane protein</topology>
    </subcellularLocation>
</comment>
<dbReference type="InterPro" id="IPR000515">
    <property type="entry name" value="MetI-like"/>
</dbReference>
<dbReference type="Gene3D" id="1.10.3720.10">
    <property type="entry name" value="MetI-like"/>
    <property type="match status" value="1"/>
</dbReference>
<feature type="transmembrane region" description="Helical" evidence="7">
    <location>
        <begin position="16"/>
        <end position="34"/>
    </location>
</feature>
<dbReference type="GO" id="GO:0055085">
    <property type="term" value="P:transmembrane transport"/>
    <property type="evidence" value="ECO:0007669"/>
    <property type="project" value="InterPro"/>
</dbReference>
<comment type="similarity">
    <text evidence="7">Belongs to the binding-protein-dependent transport system permease family.</text>
</comment>
<dbReference type="PANTHER" id="PTHR43227:SF11">
    <property type="entry name" value="BLL4140 PROTEIN"/>
    <property type="match status" value="1"/>
</dbReference>
<dbReference type="EMBL" id="LYPA01000026">
    <property type="protein sequence ID" value="OBR68398.1"/>
    <property type="molecule type" value="Genomic_DNA"/>
</dbReference>
<name>A0A1A5YS57_9BACL</name>
<feature type="domain" description="ABC transmembrane type-1" evidence="8">
    <location>
        <begin position="81"/>
        <end position="298"/>
    </location>
</feature>
<dbReference type="CDD" id="cd06261">
    <property type="entry name" value="TM_PBP2"/>
    <property type="match status" value="1"/>
</dbReference>
<dbReference type="Pfam" id="PF00528">
    <property type="entry name" value="BPD_transp_1"/>
    <property type="match status" value="1"/>
</dbReference>
<feature type="transmembrane region" description="Helical" evidence="7">
    <location>
        <begin position="227"/>
        <end position="249"/>
    </location>
</feature>
<accession>A0A1A5YS57</accession>
<dbReference type="SUPFAM" id="SSF161098">
    <property type="entry name" value="MetI-like"/>
    <property type="match status" value="1"/>
</dbReference>
<gene>
    <name evidence="9" type="ORF">A7K91_21180</name>
</gene>
<evidence type="ECO:0000313" key="10">
    <source>
        <dbReference type="Proteomes" id="UP000092024"/>
    </source>
</evidence>
<dbReference type="GO" id="GO:0005886">
    <property type="term" value="C:plasma membrane"/>
    <property type="evidence" value="ECO:0007669"/>
    <property type="project" value="UniProtKB-SubCell"/>
</dbReference>
<keyword evidence="2 7" id="KW-0813">Transport</keyword>
<dbReference type="Proteomes" id="UP000092024">
    <property type="component" value="Unassembled WGS sequence"/>
</dbReference>
<dbReference type="InterPro" id="IPR035906">
    <property type="entry name" value="MetI-like_sf"/>
</dbReference>
<comment type="caution">
    <text evidence="9">The sequence shown here is derived from an EMBL/GenBank/DDBJ whole genome shotgun (WGS) entry which is preliminary data.</text>
</comment>
<keyword evidence="3" id="KW-1003">Cell membrane</keyword>
<sequence>MKALYQFAKNVSRNKAFLLMVLPGALWLLIFAYLPMPGAIIAFKEYRFGKGGFLASILESKWVGFKNFEFLFTAQDAFIITRNTVLYNLVFIVLGLICSVSMAIILHELTNKKLSKLYQTGMFMPYFLSWVIVGFFAYSFLSIDKGVLNQVVQYFGMEPISWYSEPKYWPYILVFLNLWKGIGYSSVIYLASIAGIDKSYYEAAMIDGANKWQQVTRITLPLLQPMMIILTILAIGGIFRADFGLFYQIPRESGILFPVTNVIDTYVYRALKVVGDFGISTATGLYQSVVGLILVLTANGIVKKINRDQALF</sequence>
<dbReference type="OrthoDB" id="9785836at2"/>
<evidence type="ECO:0000256" key="4">
    <source>
        <dbReference type="ARBA" id="ARBA00022692"/>
    </source>
</evidence>
<dbReference type="PROSITE" id="PS50928">
    <property type="entry name" value="ABC_TM1"/>
    <property type="match status" value="1"/>
</dbReference>
<feature type="transmembrane region" description="Helical" evidence="7">
    <location>
        <begin position="284"/>
        <end position="302"/>
    </location>
</feature>
<reference evidence="9 10" key="1">
    <citation type="submission" date="2016-05" db="EMBL/GenBank/DDBJ databases">
        <title>Paenibacillus oryzae. sp. nov., isolated from the rice root.</title>
        <authorList>
            <person name="Zhang J."/>
            <person name="Zhang X."/>
        </authorList>
    </citation>
    <scope>NUCLEOTIDE SEQUENCE [LARGE SCALE GENOMIC DNA]</scope>
    <source>
        <strain evidence="9 10">1DrF-4</strain>
    </source>
</reference>
<proteinExistence type="inferred from homology"/>
<keyword evidence="5 7" id="KW-1133">Transmembrane helix</keyword>
<protein>
    <submittedName>
        <fullName evidence="9">Sugar ABC transporter permease</fullName>
    </submittedName>
</protein>
<organism evidence="9 10">
    <name type="scientific">Paenibacillus oryzae</name>
    <dbReference type="NCBI Taxonomy" id="1844972"/>
    <lineage>
        <taxon>Bacteria</taxon>
        <taxon>Bacillati</taxon>
        <taxon>Bacillota</taxon>
        <taxon>Bacilli</taxon>
        <taxon>Bacillales</taxon>
        <taxon>Paenibacillaceae</taxon>
        <taxon>Paenibacillus</taxon>
    </lineage>
</organism>
<dbReference type="RefSeq" id="WP_068679164.1">
    <property type="nucleotide sequence ID" value="NZ_LYPA01000026.1"/>
</dbReference>
<dbReference type="AlphaFoldDB" id="A0A1A5YS57"/>
<evidence type="ECO:0000259" key="8">
    <source>
        <dbReference type="PROSITE" id="PS50928"/>
    </source>
</evidence>
<dbReference type="PANTHER" id="PTHR43227">
    <property type="entry name" value="BLL4140 PROTEIN"/>
    <property type="match status" value="1"/>
</dbReference>
<dbReference type="InterPro" id="IPR050809">
    <property type="entry name" value="UgpAE/MalFG_permease"/>
</dbReference>
<feature type="transmembrane region" description="Helical" evidence="7">
    <location>
        <begin position="168"/>
        <end position="191"/>
    </location>
</feature>
<feature type="transmembrane region" description="Helical" evidence="7">
    <location>
        <begin position="85"/>
        <end position="106"/>
    </location>
</feature>
<keyword evidence="4 7" id="KW-0812">Transmembrane</keyword>
<evidence type="ECO:0000256" key="3">
    <source>
        <dbReference type="ARBA" id="ARBA00022475"/>
    </source>
</evidence>
<feature type="transmembrane region" description="Helical" evidence="7">
    <location>
        <begin position="127"/>
        <end position="148"/>
    </location>
</feature>
<evidence type="ECO:0000256" key="7">
    <source>
        <dbReference type="RuleBase" id="RU363032"/>
    </source>
</evidence>